<dbReference type="AlphaFoldDB" id="A0ABD2NUD3"/>
<name>A0ABD2NUD3_9CUCU</name>
<gene>
    <name evidence="1" type="ORF">HHI36_005408</name>
</gene>
<dbReference type="Proteomes" id="UP001516400">
    <property type="component" value="Unassembled WGS sequence"/>
</dbReference>
<protein>
    <submittedName>
        <fullName evidence="1">Uncharacterized protein</fullName>
    </submittedName>
</protein>
<accession>A0ABD2NUD3</accession>
<dbReference type="EMBL" id="JABFTP020000144">
    <property type="protein sequence ID" value="KAL3282214.1"/>
    <property type="molecule type" value="Genomic_DNA"/>
</dbReference>
<organism evidence="1 2">
    <name type="scientific">Cryptolaemus montrouzieri</name>
    <dbReference type="NCBI Taxonomy" id="559131"/>
    <lineage>
        <taxon>Eukaryota</taxon>
        <taxon>Metazoa</taxon>
        <taxon>Ecdysozoa</taxon>
        <taxon>Arthropoda</taxon>
        <taxon>Hexapoda</taxon>
        <taxon>Insecta</taxon>
        <taxon>Pterygota</taxon>
        <taxon>Neoptera</taxon>
        <taxon>Endopterygota</taxon>
        <taxon>Coleoptera</taxon>
        <taxon>Polyphaga</taxon>
        <taxon>Cucujiformia</taxon>
        <taxon>Coccinelloidea</taxon>
        <taxon>Coccinellidae</taxon>
        <taxon>Scymninae</taxon>
        <taxon>Scymnini</taxon>
        <taxon>Cryptolaemus</taxon>
    </lineage>
</organism>
<evidence type="ECO:0000313" key="2">
    <source>
        <dbReference type="Proteomes" id="UP001516400"/>
    </source>
</evidence>
<evidence type="ECO:0000313" key="1">
    <source>
        <dbReference type="EMBL" id="KAL3282214.1"/>
    </source>
</evidence>
<feature type="non-terminal residue" evidence="1">
    <location>
        <position position="1"/>
    </location>
</feature>
<proteinExistence type="predicted"/>
<comment type="caution">
    <text evidence="1">The sequence shown here is derived from an EMBL/GenBank/DDBJ whole genome shotgun (WGS) entry which is preliminary data.</text>
</comment>
<keyword evidence="2" id="KW-1185">Reference proteome</keyword>
<sequence length="55" mass="6330">VNGLLLFSTVIAEMLKEIEKKTSKVYLEHKNMESITISARDFADDIVLFVQKEED</sequence>
<reference evidence="1 2" key="1">
    <citation type="journal article" date="2021" name="BMC Biol.">
        <title>Horizontally acquired antibacterial genes associated with adaptive radiation of ladybird beetles.</title>
        <authorList>
            <person name="Li H.S."/>
            <person name="Tang X.F."/>
            <person name="Huang Y.H."/>
            <person name="Xu Z.Y."/>
            <person name="Chen M.L."/>
            <person name="Du X.Y."/>
            <person name="Qiu B.Y."/>
            <person name="Chen P.T."/>
            <person name="Zhang W."/>
            <person name="Slipinski A."/>
            <person name="Escalona H.E."/>
            <person name="Waterhouse R.M."/>
            <person name="Zwick A."/>
            <person name="Pang H."/>
        </authorList>
    </citation>
    <scope>NUCLEOTIDE SEQUENCE [LARGE SCALE GENOMIC DNA]</scope>
    <source>
        <strain evidence="1">SYSU2018</strain>
    </source>
</reference>